<dbReference type="InterPro" id="IPR006578">
    <property type="entry name" value="MADF-dom"/>
</dbReference>
<feature type="region of interest" description="Disordered" evidence="1">
    <location>
        <begin position="116"/>
        <end position="152"/>
    </location>
</feature>
<protein>
    <submittedName>
        <fullName evidence="4">Uncharacterized protein LOC135193401</fullName>
    </submittedName>
</protein>
<reference evidence="4" key="1">
    <citation type="submission" date="2025-08" db="UniProtKB">
        <authorList>
            <consortium name="RefSeq"/>
        </authorList>
    </citation>
    <scope>IDENTIFICATION</scope>
    <source>
        <tissue evidence="4">Whole body</tissue>
    </source>
</reference>
<dbReference type="RefSeq" id="XP_064071803.1">
    <property type="nucleotide sequence ID" value="XM_064215733.1"/>
</dbReference>
<dbReference type="SMART" id="SM00595">
    <property type="entry name" value="MADF"/>
    <property type="match status" value="1"/>
</dbReference>
<feature type="domain" description="MADF" evidence="2">
    <location>
        <begin position="12"/>
        <end position="103"/>
    </location>
</feature>
<dbReference type="GeneID" id="135193401"/>
<feature type="compositionally biased region" description="Polar residues" evidence="1">
    <location>
        <begin position="130"/>
        <end position="152"/>
    </location>
</feature>
<dbReference type="PROSITE" id="PS51029">
    <property type="entry name" value="MADF"/>
    <property type="match status" value="1"/>
</dbReference>
<evidence type="ECO:0000256" key="1">
    <source>
        <dbReference type="SAM" id="MobiDB-lite"/>
    </source>
</evidence>
<dbReference type="PANTHER" id="PTHR21505">
    <property type="entry name" value="MADF DOMAIN-CONTAINING PROTEIN-RELATED"/>
    <property type="match status" value="1"/>
</dbReference>
<evidence type="ECO:0000259" key="2">
    <source>
        <dbReference type="PROSITE" id="PS51029"/>
    </source>
</evidence>
<name>A0ABM4AKJ8_VANTA</name>
<dbReference type="PANTHER" id="PTHR21505:SF15">
    <property type="entry name" value="RE18252P"/>
    <property type="match status" value="1"/>
</dbReference>
<feature type="compositionally biased region" description="Low complexity" evidence="1">
    <location>
        <begin position="248"/>
        <end position="267"/>
    </location>
</feature>
<feature type="compositionally biased region" description="Basic and acidic residues" evidence="1">
    <location>
        <begin position="116"/>
        <end position="129"/>
    </location>
</feature>
<sequence>MSVSWTNELTETLIDLYHNQSVLWDSSDVDYKNKHKKKDAWKTISDVMGLHELEIQRKIKNLTAQFFREKKKLKEDNKSGSSTSETPRWFAYQRLLFLTDRNEPRICVERGLNETHDSGLERSAGEESSHNQSPLRNEVNANDTTLPDPQSGYLSLSDIRKNIKGSKRKVSNYEQQQEGPYDIFKDFQTKKSRNRFTIFGEHVAAKIEALKSSYAQNVVEHLISNILFEASIGKYDYPAARQMSPFSTHSSNSSFSLMHTHAPSPQYASPPSPQLEYPTQATQQTQNTPLTVLQIEHEPLTPKCPPAISPKVEYI</sequence>
<organism evidence="3 4">
    <name type="scientific">Vanessa tameamea</name>
    <name type="common">Kamehameha butterfly</name>
    <dbReference type="NCBI Taxonomy" id="334116"/>
    <lineage>
        <taxon>Eukaryota</taxon>
        <taxon>Metazoa</taxon>
        <taxon>Ecdysozoa</taxon>
        <taxon>Arthropoda</taxon>
        <taxon>Hexapoda</taxon>
        <taxon>Insecta</taxon>
        <taxon>Pterygota</taxon>
        <taxon>Neoptera</taxon>
        <taxon>Endopterygota</taxon>
        <taxon>Lepidoptera</taxon>
        <taxon>Glossata</taxon>
        <taxon>Ditrysia</taxon>
        <taxon>Papilionoidea</taxon>
        <taxon>Nymphalidae</taxon>
        <taxon>Nymphalinae</taxon>
        <taxon>Vanessa</taxon>
    </lineage>
</organism>
<gene>
    <name evidence="4" type="primary">LOC135193401</name>
</gene>
<evidence type="ECO:0000313" key="4">
    <source>
        <dbReference type="RefSeq" id="XP_064071803.1"/>
    </source>
</evidence>
<accession>A0ABM4AKJ8</accession>
<dbReference type="Pfam" id="PF10545">
    <property type="entry name" value="MADF_DNA_bdg"/>
    <property type="match status" value="1"/>
</dbReference>
<evidence type="ECO:0000313" key="3">
    <source>
        <dbReference type="Proteomes" id="UP001652626"/>
    </source>
</evidence>
<dbReference type="Proteomes" id="UP001652626">
    <property type="component" value="Chromosome 8"/>
</dbReference>
<feature type="region of interest" description="Disordered" evidence="1">
    <location>
        <begin position="248"/>
        <end position="285"/>
    </location>
</feature>
<proteinExistence type="predicted"/>
<keyword evidence="3" id="KW-1185">Reference proteome</keyword>